<evidence type="ECO:0000313" key="1">
    <source>
        <dbReference type="EMBL" id="GFN80060.1"/>
    </source>
</evidence>
<comment type="caution">
    <text evidence="1">The sequence shown here is derived from an EMBL/GenBank/DDBJ whole genome shotgun (WGS) entry which is preliminary data.</text>
</comment>
<sequence length="94" mass="10647">MLLLKENVSQSSGLFKSSIATFWVISFSSKPTPSHSSSSRKDGRSAQDYLAGPLRSNLLILRYVTFRDRRTVSLIFSVEIRCWTSKPFLQSRAC</sequence>
<keyword evidence="2" id="KW-1185">Reference proteome</keyword>
<evidence type="ECO:0000313" key="2">
    <source>
        <dbReference type="Proteomes" id="UP000735302"/>
    </source>
</evidence>
<accession>A0AAV3XYN7</accession>
<proteinExistence type="predicted"/>
<gene>
    <name evidence="1" type="ORF">PoB_000656600</name>
</gene>
<dbReference type="AlphaFoldDB" id="A0AAV3XYN7"/>
<protein>
    <submittedName>
        <fullName evidence="1">Uncharacterized protein</fullName>
    </submittedName>
</protein>
<dbReference type="Proteomes" id="UP000735302">
    <property type="component" value="Unassembled WGS sequence"/>
</dbReference>
<organism evidence="1 2">
    <name type="scientific">Plakobranchus ocellatus</name>
    <dbReference type="NCBI Taxonomy" id="259542"/>
    <lineage>
        <taxon>Eukaryota</taxon>
        <taxon>Metazoa</taxon>
        <taxon>Spiralia</taxon>
        <taxon>Lophotrochozoa</taxon>
        <taxon>Mollusca</taxon>
        <taxon>Gastropoda</taxon>
        <taxon>Heterobranchia</taxon>
        <taxon>Euthyneura</taxon>
        <taxon>Panpulmonata</taxon>
        <taxon>Sacoglossa</taxon>
        <taxon>Placobranchoidea</taxon>
        <taxon>Plakobranchidae</taxon>
        <taxon>Plakobranchus</taxon>
    </lineage>
</organism>
<reference evidence="1 2" key="1">
    <citation type="journal article" date="2021" name="Elife">
        <title>Chloroplast acquisition without the gene transfer in kleptoplastic sea slugs, Plakobranchus ocellatus.</title>
        <authorList>
            <person name="Maeda T."/>
            <person name="Takahashi S."/>
            <person name="Yoshida T."/>
            <person name="Shimamura S."/>
            <person name="Takaki Y."/>
            <person name="Nagai Y."/>
            <person name="Toyoda A."/>
            <person name="Suzuki Y."/>
            <person name="Arimoto A."/>
            <person name="Ishii H."/>
            <person name="Satoh N."/>
            <person name="Nishiyama T."/>
            <person name="Hasebe M."/>
            <person name="Maruyama T."/>
            <person name="Minagawa J."/>
            <person name="Obokata J."/>
            <person name="Shigenobu S."/>
        </authorList>
    </citation>
    <scope>NUCLEOTIDE SEQUENCE [LARGE SCALE GENOMIC DNA]</scope>
</reference>
<name>A0AAV3XYN7_9GAST</name>
<dbReference type="EMBL" id="BLXT01000792">
    <property type="protein sequence ID" value="GFN80060.1"/>
    <property type="molecule type" value="Genomic_DNA"/>
</dbReference>